<comment type="caution">
    <text evidence="2">The sequence shown here is derived from an EMBL/GenBank/DDBJ whole genome shotgun (WGS) entry which is preliminary data.</text>
</comment>
<feature type="region of interest" description="Disordered" evidence="1">
    <location>
        <begin position="1"/>
        <end position="62"/>
    </location>
</feature>
<evidence type="ECO:0000313" key="2">
    <source>
        <dbReference type="EMBL" id="KAL0438997.1"/>
    </source>
</evidence>
<sequence>MEIGGTFVQETATDFGCRPPTKKASKGDKLMLISPTEPEHVSSEGDTGCTGEETGSDTTSCA</sequence>
<dbReference type="AlphaFoldDB" id="A0AAW2WBK0"/>
<protein>
    <submittedName>
        <fullName evidence="2">Uncharacterized protein</fullName>
    </submittedName>
</protein>
<organism evidence="2">
    <name type="scientific">Sesamum latifolium</name>
    <dbReference type="NCBI Taxonomy" id="2727402"/>
    <lineage>
        <taxon>Eukaryota</taxon>
        <taxon>Viridiplantae</taxon>
        <taxon>Streptophyta</taxon>
        <taxon>Embryophyta</taxon>
        <taxon>Tracheophyta</taxon>
        <taxon>Spermatophyta</taxon>
        <taxon>Magnoliopsida</taxon>
        <taxon>eudicotyledons</taxon>
        <taxon>Gunneridae</taxon>
        <taxon>Pentapetalae</taxon>
        <taxon>asterids</taxon>
        <taxon>lamiids</taxon>
        <taxon>Lamiales</taxon>
        <taxon>Pedaliaceae</taxon>
        <taxon>Sesamum</taxon>
    </lineage>
</organism>
<reference evidence="2" key="1">
    <citation type="submission" date="2020-06" db="EMBL/GenBank/DDBJ databases">
        <authorList>
            <person name="Li T."/>
            <person name="Hu X."/>
            <person name="Zhang T."/>
            <person name="Song X."/>
            <person name="Zhang H."/>
            <person name="Dai N."/>
            <person name="Sheng W."/>
            <person name="Hou X."/>
            <person name="Wei L."/>
        </authorList>
    </citation>
    <scope>NUCLEOTIDE SEQUENCE</scope>
    <source>
        <strain evidence="2">KEN1</strain>
        <tissue evidence="2">Leaf</tissue>
    </source>
</reference>
<reference evidence="2" key="2">
    <citation type="journal article" date="2024" name="Plant">
        <title>Genomic evolution and insights into agronomic trait innovations of Sesamum species.</title>
        <authorList>
            <person name="Miao H."/>
            <person name="Wang L."/>
            <person name="Qu L."/>
            <person name="Liu H."/>
            <person name="Sun Y."/>
            <person name="Le M."/>
            <person name="Wang Q."/>
            <person name="Wei S."/>
            <person name="Zheng Y."/>
            <person name="Lin W."/>
            <person name="Duan Y."/>
            <person name="Cao H."/>
            <person name="Xiong S."/>
            <person name="Wang X."/>
            <person name="Wei L."/>
            <person name="Li C."/>
            <person name="Ma Q."/>
            <person name="Ju M."/>
            <person name="Zhao R."/>
            <person name="Li G."/>
            <person name="Mu C."/>
            <person name="Tian Q."/>
            <person name="Mei H."/>
            <person name="Zhang T."/>
            <person name="Gao T."/>
            <person name="Zhang H."/>
        </authorList>
    </citation>
    <scope>NUCLEOTIDE SEQUENCE</scope>
    <source>
        <strain evidence="2">KEN1</strain>
    </source>
</reference>
<feature type="compositionally biased region" description="Low complexity" evidence="1">
    <location>
        <begin position="44"/>
        <end position="62"/>
    </location>
</feature>
<accession>A0AAW2WBK0</accession>
<evidence type="ECO:0000256" key="1">
    <source>
        <dbReference type="SAM" id="MobiDB-lite"/>
    </source>
</evidence>
<gene>
    <name evidence="2" type="ORF">Slati_2382700</name>
</gene>
<name>A0AAW2WBK0_9LAMI</name>
<proteinExistence type="predicted"/>
<dbReference type="EMBL" id="JACGWN010000008">
    <property type="protein sequence ID" value="KAL0438997.1"/>
    <property type="molecule type" value="Genomic_DNA"/>
</dbReference>